<proteinExistence type="inferred from homology"/>
<dbReference type="NCBIfam" id="TIGR00163">
    <property type="entry name" value="PS_decarb"/>
    <property type="match status" value="1"/>
</dbReference>
<dbReference type="InterPro" id="IPR033661">
    <property type="entry name" value="PSD_type1_euk"/>
</dbReference>
<keyword evidence="8 12" id="KW-0594">Phospholipid biosynthesis</keyword>
<dbReference type="GO" id="GO:0006646">
    <property type="term" value="P:phosphatidylethanolamine biosynthetic process"/>
    <property type="evidence" value="ECO:0007669"/>
    <property type="project" value="UniProtKB-UniRule"/>
</dbReference>
<feature type="site" description="Cleavage (non-hydrolytic); by autocatalysis" evidence="12">
    <location>
        <begin position="550"/>
        <end position="551"/>
    </location>
</feature>
<dbReference type="GO" id="GO:0005743">
    <property type="term" value="C:mitochondrial inner membrane"/>
    <property type="evidence" value="ECO:0007669"/>
    <property type="project" value="UniProtKB-SubCell"/>
</dbReference>
<keyword evidence="11 12" id="KW-0670">Pyruvate</keyword>
<feature type="modified residue" description="Pyruvic acid (Ser); by autocatalysis" evidence="12">
    <location>
        <position position="551"/>
    </location>
</feature>
<keyword evidence="5 12" id="KW-1133">Transmembrane helix</keyword>
<dbReference type="HAMAP" id="MF_03208">
    <property type="entry name" value="PS_decarb_PSD_B_type1_euk"/>
    <property type="match status" value="1"/>
</dbReference>
<dbReference type="AlphaFoldDB" id="A0AAF1BNP5"/>
<accession>A0AAF1BNP5</accession>
<evidence type="ECO:0000256" key="11">
    <source>
        <dbReference type="ARBA" id="ARBA00023317"/>
    </source>
</evidence>
<evidence type="ECO:0000256" key="2">
    <source>
        <dbReference type="ARBA" id="ARBA00022516"/>
    </source>
</evidence>
<dbReference type="PANTHER" id="PTHR10067">
    <property type="entry name" value="PHOSPHATIDYLSERINE DECARBOXYLASE"/>
    <property type="match status" value="1"/>
</dbReference>
<evidence type="ECO:0000259" key="14">
    <source>
        <dbReference type="PROSITE" id="PS50108"/>
    </source>
</evidence>
<dbReference type="PROSITE" id="PS50108">
    <property type="entry name" value="CRIB"/>
    <property type="match status" value="1"/>
</dbReference>
<dbReference type="EMBL" id="CP086718">
    <property type="protein sequence ID" value="WOO83399.1"/>
    <property type="molecule type" value="Genomic_DNA"/>
</dbReference>
<dbReference type="EC" id="4.1.1.65" evidence="12"/>
<keyword evidence="10 12" id="KW-1208">Phospholipid metabolism</keyword>
<keyword evidence="2 12" id="KW-0444">Lipid biosynthesis</keyword>
<keyword evidence="12" id="KW-0999">Mitochondrion inner membrane</keyword>
<evidence type="ECO:0000256" key="7">
    <source>
        <dbReference type="ARBA" id="ARBA00023136"/>
    </source>
</evidence>
<feature type="topological domain" description="Mitochondrial matrix" evidence="12">
    <location>
        <begin position="1"/>
        <end position="146"/>
    </location>
</feature>
<evidence type="ECO:0000256" key="13">
    <source>
        <dbReference type="SAM" id="MobiDB-lite"/>
    </source>
</evidence>
<evidence type="ECO:0000256" key="1">
    <source>
        <dbReference type="ARBA" id="ARBA00005189"/>
    </source>
</evidence>
<feature type="active site" description="Schiff-base intermediate with substrate; via pyruvic acid; for decarboxylase activity" evidence="12">
    <location>
        <position position="551"/>
    </location>
</feature>
<comment type="catalytic activity">
    <reaction evidence="12">
        <text>a 1,2-diacyl-sn-glycero-3-phospho-L-serine + H(+) = a 1,2-diacyl-sn-glycero-3-phosphoethanolamine + CO2</text>
        <dbReference type="Rhea" id="RHEA:20828"/>
        <dbReference type="ChEBI" id="CHEBI:15378"/>
        <dbReference type="ChEBI" id="CHEBI:16526"/>
        <dbReference type="ChEBI" id="CHEBI:57262"/>
        <dbReference type="ChEBI" id="CHEBI:64612"/>
        <dbReference type="EC" id="4.1.1.65"/>
    </reaction>
</comment>
<dbReference type="Proteomes" id="UP000827549">
    <property type="component" value="Chromosome 5"/>
</dbReference>
<comment type="PTM">
    <text evidence="12">Is synthesized initially as an inactive proenzyme. Formation of the active enzyme involves a self-maturation process in which the active site pyruvoyl group is generated from an internal serine residue via an autocatalytic post-translational modification. Two non-identical subunits are generated from the proenzyme in this reaction, and the pyruvate is formed at the N-terminus of the alpha chain, which is derived from the carboxyl end of the proenzyme. The autoendoproteolytic cleavage occurs by a canonical serine protease mechanism, in which the side chain hydroxyl group of the serine supplies its oxygen atom to form the C-terminus of the beta chain, while the remainder of the serine residue undergoes an oxidative deamination to produce ammonia and the pyruvoyl prosthetic group on the alpha chain. During this reaction, the Ser that is part of the protease active site of the proenzyme becomes the pyruvoyl prosthetic group, which constitutes an essential element of the active site of the mature decarboxylase.</text>
</comment>
<evidence type="ECO:0000313" key="15">
    <source>
        <dbReference type="EMBL" id="WOO83399.1"/>
    </source>
</evidence>
<evidence type="ECO:0000313" key="16">
    <source>
        <dbReference type="Proteomes" id="UP000827549"/>
    </source>
</evidence>
<comment type="cofactor">
    <cofactor evidence="12">
        <name>pyruvate</name>
        <dbReference type="ChEBI" id="CHEBI:15361"/>
    </cofactor>
    <text evidence="12">Binds 1 pyruvoyl group covalently per subunit.</text>
</comment>
<comment type="pathway">
    <text evidence="12">Phospholipid metabolism; phosphatidylethanolamine biosynthesis; phosphatidylethanolamine from CDP-diacylglycerol: step 2/2.</text>
</comment>
<feature type="active site" description="Charge relay system; for autoendoproteolytic cleavage activity" evidence="12">
    <location>
        <position position="551"/>
    </location>
</feature>
<feature type="active site" description="Charge relay system; for autoendoproteolytic cleavage activity" evidence="12">
    <location>
        <position position="275"/>
    </location>
</feature>
<keyword evidence="6 12" id="KW-0443">Lipid metabolism</keyword>
<comment type="similarity">
    <text evidence="12">Belongs to the phosphatidylserine decarboxylase family. PSD-B subfamily. Eukaryotic type I sub-subfamily.</text>
</comment>
<evidence type="ECO:0000256" key="5">
    <source>
        <dbReference type="ARBA" id="ARBA00022989"/>
    </source>
</evidence>
<keyword evidence="12" id="KW-0865">Zymogen</keyword>
<keyword evidence="9 12" id="KW-0456">Lyase</keyword>
<feature type="domain" description="CRIB" evidence="14">
    <location>
        <begin position="382"/>
        <end position="395"/>
    </location>
</feature>
<dbReference type="GO" id="GO:0016540">
    <property type="term" value="P:protein autoprocessing"/>
    <property type="evidence" value="ECO:0007669"/>
    <property type="project" value="UniProtKB-UniRule"/>
</dbReference>
<evidence type="ECO:0000256" key="9">
    <source>
        <dbReference type="ARBA" id="ARBA00023239"/>
    </source>
</evidence>
<dbReference type="PANTHER" id="PTHR10067:SF6">
    <property type="entry name" value="PHOSPHATIDYLSERINE DECARBOXYLASE PROENZYME, MITOCHONDRIAL"/>
    <property type="match status" value="1"/>
</dbReference>
<comment type="function">
    <text evidence="12">Catalyzes the formation of phosphatidylethanolamine (PtdEtn) from phosphatidylserine (PtdSer). Plays a central role in phospholipid metabolism and in the interorganelle trafficking of phosphatidylserine.</text>
</comment>
<reference evidence="15" key="1">
    <citation type="submission" date="2023-10" db="EMBL/GenBank/DDBJ databases">
        <authorList>
            <person name="Noh H."/>
        </authorList>
    </citation>
    <scope>NUCLEOTIDE SEQUENCE</scope>
    <source>
        <strain evidence="15">DUCC4014</strain>
    </source>
</reference>
<comment type="subcellular location">
    <molecule>Phosphatidylserine decarboxylase 1 alpha chain</molecule>
    <subcellularLocation>
        <location evidence="12">Mitochondrion inner membrane</location>
        <topology evidence="12">Peripheral membrane protein</topology>
        <orientation evidence="12">Intermembrane side</orientation>
    </subcellularLocation>
    <text evidence="12">Anchored to the mitochondrial inner membrane through its interaction with the integral membrane beta chain.</text>
</comment>
<dbReference type="RefSeq" id="XP_062629425.1">
    <property type="nucleotide sequence ID" value="XM_062773440.1"/>
</dbReference>
<keyword evidence="12" id="KW-0496">Mitochondrion</keyword>
<dbReference type="GeneID" id="87810099"/>
<keyword evidence="4 12" id="KW-0210">Decarboxylase</keyword>
<feature type="chain" id="PRO_5041753550" description="Phosphatidylserine decarboxylase 1 alpha chain" evidence="12">
    <location>
        <begin position="551"/>
        <end position="581"/>
    </location>
</feature>
<feature type="topological domain" description="Mitochondrial intermembrane" evidence="12">
    <location>
        <begin position="166"/>
        <end position="581"/>
    </location>
</feature>
<gene>
    <name evidence="15" type="primary">psd1</name>
    <name evidence="12" type="synonym">PSD1</name>
    <name evidence="15" type="ORF">LOC62_05G006924</name>
</gene>
<organism evidence="15 16">
    <name type="scientific">Vanrija pseudolonga</name>
    <dbReference type="NCBI Taxonomy" id="143232"/>
    <lineage>
        <taxon>Eukaryota</taxon>
        <taxon>Fungi</taxon>
        <taxon>Dikarya</taxon>
        <taxon>Basidiomycota</taxon>
        <taxon>Agaricomycotina</taxon>
        <taxon>Tremellomycetes</taxon>
        <taxon>Trichosporonales</taxon>
        <taxon>Trichosporonaceae</taxon>
        <taxon>Vanrija</taxon>
    </lineage>
</organism>
<dbReference type="Pfam" id="PF02666">
    <property type="entry name" value="PS_Dcarbxylase"/>
    <property type="match status" value="2"/>
</dbReference>
<comment type="subunit">
    <text evidence="12">Heterodimer of a large membrane-associated beta subunit and a small pyruvoyl-containing alpha subunit.</text>
</comment>
<keyword evidence="7 12" id="KW-0472">Membrane</keyword>
<feature type="chain" id="PRO_5041753549" description="Phosphatidylserine decarboxylase 1 beta chain" evidence="12">
    <location>
        <begin position="1"/>
        <end position="550"/>
    </location>
</feature>
<sequence length="581" mass="63289">MNVPLPRSAAAAAARRLLVPMPRARCVGHLPAHYYASSTSLQGATASLRLYHSCSSSSISSATTTTKHKHMLSLRRPSPSMLATSLRFRFNSSSTRPPAKDPKVKNDGSAAAAEGDKVGFKGDAGKEHKQSFRAKLNRAWSTPTKWFPIPIALGALVLVAVQYRKQLLGGEPEVVRQRDGGAVVTSPDGPWQVRILGALPLRSMSRLWGYLNSLVLPVWFRPFGFKLYGYIFGCNMNEFTPEDLKSYESLGQFFYRELKPDVRPIADAPLVSPSDGRVLHCGTIVGEKVEQVKGMTYSLEALLGTEDVAVGEALQIGRQSASPTVGGAQTKVVDDENFANINDIPYSLSSLIGKDSAAEVREDDTETEKHKHTATGEHDASVDAPTDFQHDAHVAARLGMGALGRATDSSTEIGHLKRDHKLCFIVIYLAPGDYHRFHSPCAWVVERRRHFTGDLFSVSPYVANRLRNLFVLNERVALLGRWKEGFFSMVPVGATNVGSIVVNFDKTLRTNTAKPTHPANTFTEAVYSSASVLQGQPLLPGEEMGGFKLGSTIVLVFEAPKSFQFKVKPGDKVKVGEALGA</sequence>
<feature type="active site" description="Charge relay system; for autoendoproteolytic cleavage activity" evidence="12">
    <location>
        <position position="438"/>
    </location>
</feature>
<evidence type="ECO:0000256" key="4">
    <source>
        <dbReference type="ARBA" id="ARBA00022793"/>
    </source>
</evidence>
<dbReference type="GO" id="GO:0004609">
    <property type="term" value="F:phosphatidylserine decarboxylase activity"/>
    <property type="evidence" value="ECO:0007669"/>
    <property type="project" value="UniProtKB-UniRule"/>
</dbReference>
<dbReference type="InterPro" id="IPR000095">
    <property type="entry name" value="CRIB_dom"/>
</dbReference>
<feature type="region of interest" description="Disordered" evidence="13">
    <location>
        <begin position="91"/>
        <end position="126"/>
    </location>
</feature>
<name>A0AAF1BNP5_9TREE</name>
<protein>
    <recommendedName>
        <fullName evidence="12">Phosphatidylserine decarboxylase proenzyme 1, mitochondrial</fullName>
        <ecNumber evidence="12">4.1.1.65</ecNumber>
    </recommendedName>
    <component>
        <recommendedName>
            <fullName evidence="12">Phosphatidylserine decarboxylase 1 beta chain</fullName>
        </recommendedName>
    </component>
    <component>
        <recommendedName>
            <fullName evidence="12">Phosphatidylserine decarboxylase 1 alpha chain</fullName>
        </recommendedName>
    </component>
</protein>
<dbReference type="InterPro" id="IPR033177">
    <property type="entry name" value="PSD-B"/>
</dbReference>
<evidence type="ECO:0000256" key="12">
    <source>
        <dbReference type="HAMAP-Rule" id="MF_03208"/>
    </source>
</evidence>
<evidence type="ECO:0000256" key="3">
    <source>
        <dbReference type="ARBA" id="ARBA00022692"/>
    </source>
</evidence>
<evidence type="ECO:0000256" key="8">
    <source>
        <dbReference type="ARBA" id="ARBA00023209"/>
    </source>
</evidence>
<evidence type="ECO:0000256" key="6">
    <source>
        <dbReference type="ARBA" id="ARBA00023098"/>
    </source>
</evidence>
<comment type="subcellular location">
    <molecule>Phosphatidylserine decarboxylase 1 beta chain</molecule>
    <subcellularLocation>
        <location evidence="12">Mitochondrion inner membrane</location>
        <topology evidence="12">Single-pass membrane protein</topology>
        <orientation evidence="12">Intermembrane side</orientation>
    </subcellularLocation>
</comment>
<dbReference type="InterPro" id="IPR003817">
    <property type="entry name" value="PS_Dcarbxylase"/>
</dbReference>
<feature type="compositionally biased region" description="Basic and acidic residues" evidence="13">
    <location>
        <begin position="114"/>
        <end position="126"/>
    </location>
</feature>
<comment type="pathway">
    <text evidence="1">Lipid metabolism.</text>
</comment>
<keyword evidence="16" id="KW-1185">Reference proteome</keyword>
<feature type="region of interest" description="Disordered" evidence="13">
    <location>
        <begin position="357"/>
        <end position="384"/>
    </location>
</feature>
<evidence type="ECO:0000256" key="10">
    <source>
        <dbReference type="ARBA" id="ARBA00023264"/>
    </source>
</evidence>
<keyword evidence="3 12" id="KW-0812">Transmembrane</keyword>